<keyword evidence="3" id="KW-1185">Reference proteome</keyword>
<dbReference type="Pfam" id="PF13174">
    <property type="entry name" value="TPR_6"/>
    <property type="match status" value="1"/>
</dbReference>
<dbReference type="Proteomes" id="UP000184522">
    <property type="component" value="Unassembled WGS sequence"/>
</dbReference>
<name>A0A1M5NKS5_9FLAO</name>
<organism evidence="2 3">
    <name type="scientific">Winogradskyella jejuensis</name>
    <dbReference type="NCBI Taxonomy" id="1089305"/>
    <lineage>
        <taxon>Bacteria</taxon>
        <taxon>Pseudomonadati</taxon>
        <taxon>Bacteroidota</taxon>
        <taxon>Flavobacteriia</taxon>
        <taxon>Flavobacteriales</taxon>
        <taxon>Flavobacteriaceae</taxon>
        <taxon>Winogradskyella</taxon>
    </lineage>
</organism>
<dbReference type="InterPro" id="IPR019734">
    <property type="entry name" value="TPR_rpt"/>
</dbReference>
<evidence type="ECO:0000313" key="3">
    <source>
        <dbReference type="Proteomes" id="UP000184522"/>
    </source>
</evidence>
<dbReference type="PANTHER" id="PTHR12558:SF13">
    <property type="entry name" value="CELL DIVISION CYCLE PROTEIN 27 HOMOLOG"/>
    <property type="match status" value="1"/>
</dbReference>
<dbReference type="Gene3D" id="1.25.40.10">
    <property type="entry name" value="Tetratricopeptide repeat domain"/>
    <property type="match status" value="2"/>
</dbReference>
<evidence type="ECO:0000256" key="1">
    <source>
        <dbReference type="PROSITE-ProRule" id="PRU00339"/>
    </source>
</evidence>
<dbReference type="PROSITE" id="PS50005">
    <property type="entry name" value="TPR"/>
    <property type="match status" value="1"/>
</dbReference>
<dbReference type="AlphaFoldDB" id="A0A1M5NKS5"/>
<dbReference type="STRING" id="1089305.SAMN05444148_1233"/>
<protein>
    <submittedName>
        <fullName evidence="2">Tetratricopeptide repeat-containing protein</fullName>
    </submittedName>
</protein>
<accession>A0A1M5NKS5</accession>
<reference evidence="3" key="1">
    <citation type="submission" date="2016-11" db="EMBL/GenBank/DDBJ databases">
        <authorList>
            <person name="Varghese N."/>
            <person name="Submissions S."/>
        </authorList>
    </citation>
    <scope>NUCLEOTIDE SEQUENCE [LARGE SCALE GENOMIC DNA]</scope>
    <source>
        <strain evidence="3">DSM 25330</strain>
    </source>
</reference>
<sequence length="607" mass="70844">MLYLQLMAYRKYILSLILVVLCSFSVLGQREDQKQLAVGDEYFKKGEFSKALIIYKKLYDTKPYAYNYMYKMVDTYQQLERYDEARLLLEKRITKNRIPIILVELGYNYQLMDSISKADALFEEAINSIDEKPTYVYGIGQRFEKHSLLPQAIKAYKKGAEQLPDKNFSVQLARIYGDLGDVKNMFANYIDYVAFKPNALNNIKRNLSQFISENKDTENNKSLRVLLLKRIQSNPYAHWYQLLSWLYVQEKQYGKSFVQEKALYRRNPESLERIIDLAFTAKDDDDKTTASNIFNYIIETAQDLDVLLLAHQSILEIEAENANEKTLKEINDKYLALFENYGKTEISLPLQLSYGQFLAFSFNQPEEASKFLKASYKLDISPYQEALVKLKLADILVLQEKFNEALIYYTQIKANLKNSTIAQEASYKIAKTSYYKGDFEWAESQLKVLKASTSQLIANDALDLKLLISDNKYDDTTQTALKYYAKADLLAFQNKTNEAIKVLDKVLTEHNGESIIDQALFTQAKLYEKQNQFEKAEVNYQKIIADYREDIFIDDAYYYLAELYNTHLAKPEEAKPLYEKIIFNHEDSIYFVEARKKFRMLRGDTIN</sequence>
<gene>
    <name evidence="2" type="ORF">SAMN05444148_1233</name>
</gene>
<keyword evidence="1" id="KW-0802">TPR repeat</keyword>
<proteinExistence type="predicted"/>
<dbReference type="PANTHER" id="PTHR12558">
    <property type="entry name" value="CELL DIVISION CYCLE 16,23,27"/>
    <property type="match status" value="1"/>
</dbReference>
<dbReference type="SUPFAM" id="SSF48452">
    <property type="entry name" value="TPR-like"/>
    <property type="match status" value="2"/>
</dbReference>
<dbReference type="InterPro" id="IPR011990">
    <property type="entry name" value="TPR-like_helical_dom_sf"/>
</dbReference>
<evidence type="ECO:0000313" key="2">
    <source>
        <dbReference type="EMBL" id="SHG90102.1"/>
    </source>
</evidence>
<dbReference type="SMART" id="SM00028">
    <property type="entry name" value="TPR"/>
    <property type="match status" value="6"/>
</dbReference>
<dbReference type="EMBL" id="FQWS01000001">
    <property type="protein sequence ID" value="SHG90102.1"/>
    <property type="molecule type" value="Genomic_DNA"/>
</dbReference>
<feature type="repeat" description="TPR" evidence="1">
    <location>
        <begin position="32"/>
        <end position="65"/>
    </location>
</feature>